<dbReference type="AlphaFoldDB" id="A0AAW1U1Z5"/>
<comment type="caution">
    <text evidence="2">The sequence shown here is derived from an EMBL/GenBank/DDBJ whole genome shotgun (WGS) entry which is preliminary data.</text>
</comment>
<gene>
    <name evidence="2" type="ORF">WA026_002542</name>
</gene>
<dbReference type="EMBL" id="JARQZJ010000031">
    <property type="protein sequence ID" value="KAK9874190.1"/>
    <property type="molecule type" value="Genomic_DNA"/>
</dbReference>
<keyword evidence="3" id="KW-1185">Reference proteome</keyword>
<proteinExistence type="predicted"/>
<name>A0AAW1U1Z5_9CUCU</name>
<evidence type="ECO:0000313" key="2">
    <source>
        <dbReference type="EMBL" id="KAK9874190.1"/>
    </source>
</evidence>
<organism evidence="2 3">
    <name type="scientific">Henosepilachna vigintioctopunctata</name>
    <dbReference type="NCBI Taxonomy" id="420089"/>
    <lineage>
        <taxon>Eukaryota</taxon>
        <taxon>Metazoa</taxon>
        <taxon>Ecdysozoa</taxon>
        <taxon>Arthropoda</taxon>
        <taxon>Hexapoda</taxon>
        <taxon>Insecta</taxon>
        <taxon>Pterygota</taxon>
        <taxon>Neoptera</taxon>
        <taxon>Endopterygota</taxon>
        <taxon>Coleoptera</taxon>
        <taxon>Polyphaga</taxon>
        <taxon>Cucujiformia</taxon>
        <taxon>Coccinelloidea</taxon>
        <taxon>Coccinellidae</taxon>
        <taxon>Epilachninae</taxon>
        <taxon>Epilachnini</taxon>
        <taxon>Henosepilachna</taxon>
    </lineage>
</organism>
<keyword evidence="1" id="KW-0732">Signal</keyword>
<feature type="signal peptide" evidence="1">
    <location>
        <begin position="1"/>
        <end position="28"/>
    </location>
</feature>
<protein>
    <submittedName>
        <fullName evidence="2">Uncharacterized protein</fullName>
    </submittedName>
</protein>
<accession>A0AAW1U1Z5</accession>
<reference evidence="2 3" key="1">
    <citation type="submission" date="2023-03" db="EMBL/GenBank/DDBJ databases">
        <title>Genome insight into feeding habits of ladybird beetles.</title>
        <authorList>
            <person name="Li H.-S."/>
            <person name="Huang Y.-H."/>
            <person name="Pang H."/>
        </authorList>
    </citation>
    <scope>NUCLEOTIDE SEQUENCE [LARGE SCALE GENOMIC DNA]</scope>
    <source>
        <strain evidence="2">SYSU_2023b</strain>
        <tissue evidence="2">Whole body</tissue>
    </source>
</reference>
<evidence type="ECO:0000256" key="1">
    <source>
        <dbReference type="SAM" id="SignalP"/>
    </source>
</evidence>
<feature type="chain" id="PRO_5043968420" evidence="1">
    <location>
        <begin position="29"/>
        <end position="107"/>
    </location>
</feature>
<evidence type="ECO:0000313" key="3">
    <source>
        <dbReference type="Proteomes" id="UP001431783"/>
    </source>
</evidence>
<dbReference type="Proteomes" id="UP001431783">
    <property type="component" value="Unassembled WGS sequence"/>
</dbReference>
<sequence>MSYAFLPKVIRITIIVCLLLSIIQGSLLENSETDENIAVRKKPHRRKSARLAFLQETNDPMFKFLNKILNTAQLRSKGALTRAQNGVKLREEFKTEITNTINKISYQ</sequence>